<dbReference type="PANTHER" id="PTHR42713">
    <property type="entry name" value="HISTIDINE KINASE-RELATED"/>
    <property type="match status" value="1"/>
</dbReference>
<keyword evidence="4" id="KW-0902">Two-component regulatory system</keyword>
<evidence type="ECO:0000256" key="7">
    <source>
        <dbReference type="ARBA" id="ARBA00023163"/>
    </source>
</evidence>
<organism evidence="11 12">
    <name type="scientific">Cohnella cellulosilytica</name>
    <dbReference type="NCBI Taxonomy" id="986710"/>
    <lineage>
        <taxon>Bacteria</taxon>
        <taxon>Bacillati</taxon>
        <taxon>Bacillota</taxon>
        <taxon>Bacilli</taxon>
        <taxon>Bacillales</taxon>
        <taxon>Paenibacillaceae</taxon>
        <taxon>Cohnella</taxon>
    </lineage>
</organism>
<comment type="subcellular location">
    <subcellularLocation>
        <location evidence="1">Cytoplasm</location>
    </subcellularLocation>
</comment>
<keyword evidence="5" id="KW-0805">Transcription regulation</keyword>
<evidence type="ECO:0000256" key="2">
    <source>
        <dbReference type="ARBA" id="ARBA00022490"/>
    </source>
</evidence>
<keyword evidence="3 8" id="KW-0597">Phosphoprotein</keyword>
<dbReference type="InterPro" id="IPR051552">
    <property type="entry name" value="HptR"/>
</dbReference>
<evidence type="ECO:0000256" key="4">
    <source>
        <dbReference type="ARBA" id="ARBA00023012"/>
    </source>
</evidence>
<evidence type="ECO:0000256" key="6">
    <source>
        <dbReference type="ARBA" id="ARBA00023125"/>
    </source>
</evidence>
<dbReference type="PANTHER" id="PTHR42713:SF3">
    <property type="entry name" value="TRANSCRIPTIONAL REGULATORY PROTEIN HPTR"/>
    <property type="match status" value="1"/>
</dbReference>
<proteinExistence type="predicted"/>
<protein>
    <submittedName>
        <fullName evidence="11">Response regulator</fullName>
    </submittedName>
</protein>
<dbReference type="Pfam" id="PF00072">
    <property type="entry name" value="Response_reg"/>
    <property type="match status" value="1"/>
</dbReference>
<dbReference type="EMBL" id="JBHTAI010000009">
    <property type="protein sequence ID" value="MFC7149949.1"/>
    <property type="molecule type" value="Genomic_DNA"/>
</dbReference>
<dbReference type="PROSITE" id="PS00041">
    <property type="entry name" value="HTH_ARAC_FAMILY_1"/>
    <property type="match status" value="1"/>
</dbReference>
<evidence type="ECO:0000313" key="12">
    <source>
        <dbReference type="Proteomes" id="UP001596378"/>
    </source>
</evidence>
<dbReference type="SUPFAM" id="SSF52172">
    <property type="entry name" value="CheY-like"/>
    <property type="match status" value="1"/>
</dbReference>
<dbReference type="SMART" id="SM00342">
    <property type="entry name" value="HTH_ARAC"/>
    <property type="match status" value="1"/>
</dbReference>
<feature type="domain" description="Response regulatory" evidence="10">
    <location>
        <begin position="3"/>
        <end position="123"/>
    </location>
</feature>
<evidence type="ECO:0000256" key="3">
    <source>
        <dbReference type="ARBA" id="ARBA00022553"/>
    </source>
</evidence>
<evidence type="ECO:0000259" key="9">
    <source>
        <dbReference type="PROSITE" id="PS01124"/>
    </source>
</evidence>
<gene>
    <name evidence="11" type="ORF">ACFQMJ_15595</name>
</gene>
<keyword evidence="7" id="KW-0804">Transcription</keyword>
<evidence type="ECO:0000313" key="11">
    <source>
        <dbReference type="EMBL" id="MFC7149949.1"/>
    </source>
</evidence>
<dbReference type="SUPFAM" id="SSF46689">
    <property type="entry name" value="Homeodomain-like"/>
    <property type="match status" value="1"/>
</dbReference>
<dbReference type="Pfam" id="PF12833">
    <property type="entry name" value="HTH_18"/>
    <property type="match status" value="1"/>
</dbReference>
<dbReference type="PROSITE" id="PS50110">
    <property type="entry name" value="RESPONSE_REGULATORY"/>
    <property type="match status" value="1"/>
</dbReference>
<dbReference type="InterPro" id="IPR018060">
    <property type="entry name" value="HTH_AraC"/>
</dbReference>
<keyword evidence="12" id="KW-1185">Reference proteome</keyword>
<keyword evidence="6" id="KW-0238">DNA-binding</keyword>
<dbReference type="PROSITE" id="PS01124">
    <property type="entry name" value="HTH_ARAC_FAMILY_2"/>
    <property type="match status" value="1"/>
</dbReference>
<dbReference type="InterPro" id="IPR001789">
    <property type="entry name" value="Sig_transdc_resp-reg_receiver"/>
</dbReference>
<dbReference type="InterPro" id="IPR011006">
    <property type="entry name" value="CheY-like_superfamily"/>
</dbReference>
<dbReference type="Proteomes" id="UP001596378">
    <property type="component" value="Unassembled WGS sequence"/>
</dbReference>
<dbReference type="SMART" id="SM00448">
    <property type="entry name" value="REC"/>
    <property type="match status" value="1"/>
</dbReference>
<sequence>MYTVLLVDDEPWAIEGLRMFVDWETLGFRVCGVCENGEEALSAAREAMPDVIVTDIRMPEMDGLEMIKQLNGERDERSPAEVVLLSAYGEFAFAKRAMQLGVQHYLMKPVVEEEAAEVLQQIRMRLDARQASRRTADEGGEEASLPAEAAQRMKDVLQAIEDADRDRAEDVIDRLFLEMQGRSAAWTGLFAGALAVQCSKLIRELGEDPAVLPRLRQGADTFGTDADSAGPLSARMRVLAYAEQAIGAVQAIRGRGPGSTVAEVDRYVREHYRSPLSVRGVAALFYLNPVYLGKAYHDKFGRGLLERMHDLRIAEACERLRSAAEPIGAIAEGVGYAHYRHFLQHFERRMGRKPAEYRAAGGREAGNQPARETDF</sequence>
<evidence type="ECO:0000256" key="5">
    <source>
        <dbReference type="ARBA" id="ARBA00023015"/>
    </source>
</evidence>
<dbReference type="InterPro" id="IPR009057">
    <property type="entry name" value="Homeodomain-like_sf"/>
</dbReference>
<dbReference type="Gene3D" id="3.40.50.2300">
    <property type="match status" value="1"/>
</dbReference>
<name>A0ABW2FCU6_9BACL</name>
<dbReference type="CDD" id="cd17536">
    <property type="entry name" value="REC_YesN-like"/>
    <property type="match status" value="1"/>
</dbReference>
<dbReference type="InterPro" id="IPR018062">
    <property type="entry name" value="HTH_AraC-typ_CS"/>
</dbReference>
<dbReference type="Gene3D" id="1.10.10.60">
    <property type="entry name" value="Homeodomain-like"/>
    <property type="match status" value="1"/>
</dbReference>
<reference evidence="12" key="1">
    <citation type="journal article" date="2019" name="Int. J. Syst. Evol. Microbiol.">
        <title>The Global Catalogue of Microorganisms (GCM) 10K type strain sequencing project: providing services to taxonomists for standard genome sequencing and annotation.</title>
        <authorList>
            <consortium name="The Broad Institute Genomics Platform"/>
            <consortium name="The Broad Institute Genome Sequencing Center for Infectious Disease"/>
            <person name="Wu L."/>
            <person name="Ma J."/>
        </authorList>
    </citation>
    <scope>NUCLEOTIDE SEQUENCE [LARGE SCALE GENOMIC DNA]</scope>
    <source>
        <strain evidence="12">KCTC 12907</strain>
    </source>
</reference>
<comment type="caution">
    <text evidence="11">The sequence shown here is derived from an EMBL/GenBank/DDBJ whole genome shotgun (WGS) entry which is preliminary data.</text>
</comment>
<feature type="modified residue" description="4-aspartylphosphate" evidence="8">
    <location>
        <position position="55"/>
    </location>
</feature>
<dbReference type="RefSeq" id="WP_378046374.1">
    <property type="nucleotide sequence ID" value="NZ_JBHMDN010000010.1"/>
</dbReference>
<evidence type="ECO:0000256" key="1">
    <source>
        <dbReference type="ARBA" id="ARBA00004496"/>
    </source>
</evidence>
<keyword evidence="2" id="KW-0963">Cytoplasm</keyword>
<evidence type="ECO:0000256" key="8">
    <source>
        <dbReference type="PROSITE-ProRule" id="PRU00169"/>
    </source>
</evidence>
<feature type="domain" description="HTH araC/xylS-type" evidence="9">
    <location>
        <begin position="262"/>
        <end position="360"/>
    </location>
</feature>
<accession>A0ABW2FCU6</accession>
<evidence type="ECO:0000259" key="10">
    <source>
        <dbReference type="PROSITE" id="PS50110"/>
    </source>
</evidence>